<feature type="region of interest" description="Disordered" evidence="1">
    <location>
        <begin position="185"/>
        <end position="451"/>
    </location>
</feature>
<feature type="compositionally biased region" description="Pro residues" evidence="1">
    <location>
        <begin position="272"/>
        <end position="281"/>
    </location>
</feature>
<feature type="compositionally biased region" description="Basic residues" evidence="1">
    <location>
        <begin position="425"/>
        <end position="434"/>
    </location>
</feature>
<feature type="compositionally biased region" description="Polar residues" evidence="1">
    <location>
        <begin position="240"/>
        <end position="251"/>
    </location>
</feature>
<feature type="compositionally biased region" description="Low complexity" evidence="1">
    <location>
        <begin position="1"/>
        <end position="19"/>
    </location>
</feature>
<evidence type="ECO:0000313" key="2">
    <source>
        <dbReference type="EMBL" id="EKD01502.1"/>
    </source>
</evidence>
<dbReference type="Proteomes" id="UP000006757">
    <property type="component" value="Unassembled WGS sequence"/>
</dbReference>
<dbReference type="HOGENOM" id="CLU_477501_0_0_1"/>
<dbReference type="OrthoDB" id="2565369at2759"/>
<proteinExistence type="predicted"/>
<gene>
    <name evidence="2" type="ORF">A1Q2_04204</name>
</gene>
<sequence>MVSTDPMAQMTPTTASASPAPMPQAPAVDSGEDESEPESVNGDIGDTGDEDSLEDYLELTTVSPFAEVGKLNRRFAPYFASTTLAVCRRARAAVRQGKEAGALCGHLSVELTDSTSLMRSAYHHADSQGNSDEDREELTADHGEDLREPMAICAHIQLTAEHGEHVSNQLRYDFTSTRRIVSEAGVSRNPDYHQAVTGSDGSSSEAGAMSTPTPKARRSKADTLGGQRISELQSPGPRADSQSNSRRSTLSTPPPRLENWFDLESSPEPETDPAPPQPPTPSQSRIKRLMGVNWPRKAVRSPTSSSHESEPEQAEGVRGTESHDGCEGDEEAESEYESSEEEEEPIEDVRSDYSPPDSGEGAAERREVSYWIGELADAQPRDISSFGKAASTSRSGRESAVGVNVDPTAESGSELEDGGSDSGAPRRKKQKRGRSNSAKSEGTPRKLAPAQRVTATVRAAIISAMKKPEFTGKLGFAIEGVTADKAKRHWREVLSGDILRMIDGSGVKEKSRAKGKHTLTQFQRRCIWRSVLKGADKLDWKPISEESGIEVGKLKRHLREVLSKDVEKMLA</sequence>
<dbReference type="EMBL" id="AMBO01000314">
    <property type="protein sequence ID" value="EKD01502.1"/>
    <property type="molecule type" value="Genomic_DNA"/>
</dbReference>
<evidence type="ECO:0000313" key="3">
    <source>
        <dbReference type="Proteomes" id="UP000006757"/>
    </source>
</evidence>
<name>K1VPW9_TRIAC</name>
<protein>
    <submittedName>
        <fullName evidence="2">Uncharacterized protein</fullName>
    </submittedName>
</protein>
<feature type="compositionally biased region" description="Polar residues" evidence="1">
    <location>
        <begin position="196"/>
        <end position="213"/>
    </location>
</feature>
<dbReference type="InParanoid" id="K1VPW9"/>
<feature type="region of interest" description="Disordered" evidence="1">
    <location>
        <begin position="122"/>
        <end position="141"/>
    </location>
</feature>
<comment type="caution">
    <text evidence="2">The sequence shown here is derived from an EMBL/GenBank/DDBJ whole genome shotgun (WGS) entry which is preliminary data.</text>
</comment>
<keyword evidence="3" id="KW-1185">Reference proteome</keyword>
<organism evidence="2 3">
    <name type="scientific">Trichosporon asahii var. asahii (strain CBS 8904)</name>
    <name type="common">Yeast</name>
    <dbReference type="NCBI Taxonomy" id="1220162"/>
    <lineage>
        <taxon>Eukaryota</taxon>
        <taxon>Fungi</taxon>
        <taxon>Dikarya</taxon>
        <taxon>Basidiomycota</taxon>
        <taxon>Agaricomycotina</taxon>
        <taxon>Tremellomycetes</taxon>
        <taxon>Trichosporonales</taxon>
        <taxon>Trichosporonaceae</taxon>
        <taxon>Trichosporon</taxon>
    </lineage>
</organism>
<evidence type="ECO:0000256" key="1">
    <source>
        <dbReference type="SAM" id="MobiDB-lite"/>
    </source>
</evidence>
<feature type="compositionally biased region" description="Acidic residues" evidence="1">
    <location>
        <begin position="327"/>
        <end position="346"/>
    </location>
</feature>
<accession>K1VPW9</accession>
<dbReference type="AlphaFoldDB" id="K1VPW9"/>
<feature type="region of interest" description="Disordered" evidence="1">
    <location>
        <begin position="1"/>
        <end position="51"/>
    </location>
</feature>
<reference evidence="2 3" key="1">
    <citation type="journal article" date="2012" name="Eukaryot. Cell">
        <title>Genome sequence of the Trichosporon asahii environmental strain CBS 8904.</title>
        <authorList>
            <person name="Yang R.Y."/>
            <person name="Li H.T."/>
            <person name="Zhu H."/>
            <person name="Zhou G.P."/>
            <person name="Wang M."/>
            <person name="Wang L."/>
        </authorList>
    </citation>
    <scope>NUCLEOTIDE SEQUENCE [LARGE SCALE GENOMIC DNA]</scope>
    <source>
        <strain evidence="2 3">CBS 8904</strain>
    </source>
</reference>
<dbReference type="STRING" id="1220162.K1VPW9"/>